<evidence type="ECO:0000256" key="7">
    <source>
        <dbReference type="ARBA" id="ARBA00023053"/>
    </source>
</evidence>
<evidence type="ECO:0000256" key="11">
    <source>
        <dbReference type="ARBA" id="ARBA00023303"/>
    </source>
</evidence>
<evidence type="ECO:0000256" key="5">
    <source>
        <dbReference type="ARBA" id="ARBA00022692"/>
    </source>
</evidence>
<evidence type="ECO:0000256" key="2">
    <source>
        <dbReference type="ARBA" id="ARBA00007193"/>
    </source>
</evidence>
<organism evidence="13 14">
    <name type="scientific">Diploptera punctata</name>
    <name type="common">Pacific beetle cockroach</name>
    <dbReference type="NCBI Taxonomy" id="6984"/>
    <lineage>
        <taxon>Eukaryota</taxon>
        <taxon>Metazoa</taxon>
        <taxon>Ecdysozoa</taxon>
        <taxon>Arthropoda</taxon>
        <taxon>Hexapoda</taxon>
        <taxon>Insecta</taxon>
        <taxon>Pterygota</taxon>
        <taxon>Neoptera</taxon>
        <taxon>Polyneoptera</taxon>
        <taxon>Dictyoptera</taxon>
        <taxon>Blattodea</taxon>
        <taxon>Blaberoidea</taxon>
        <taxon>Blaberidae</taxon>
        <taxon>Diplopterinae</taxon>
        <taxon>Diploptera</taxon>
    </lineage>
</organism>
<evidence type="ECO:0000256" key="6">
    <source>
        <dbReference type="ARBA" id="ARBA00022989"/>
    </source>
</evidence>
<comment type="similarity">
    <text evidence="2 12">Belongs to the amiloride-sensitive sodium channel (TC 1.A.6) family.</text>
</comment>
<dbReference type="Gene3D" id="2.60.470.10">
    <property type="entry name" value="Acid-sensing ion channels like domains"/>
    <property type="match status" value="1"/>
</dbReference>
<dbReference type="AlphaFoldDB" id="A0AAD7ZFZ7"/>
<accession>A0AAD7ZFZ7</accession>
<evidence type="ECO:0000256" key="10">
    <source>
        <dbReference type="ARBA" id="ARBA00023201"/>
    </source>
</evidence>
<keyword evidence="7" id="KW-0915">Sodium</keyword>
<evidence type="ECO:0000313" key="14">
    <source>
        <dbReference type="Proteomes" id="UP001233999"/>
    </source>
</evidence>
<evidence type="ECO:0000313" key="13">
    <source>
        <dbReference type="EMBL" id="KAJ9579994.1"/>
    </source>
</evidence>
<keyword evidence="5 12" id="KW-0812">Transmembrane</keyword>
<dbReference type="Pfam" id="PF00858">
    <property type="entry name" value="ASC"/>
    <property type="match status" value="1"/>
</dbReference>
<dbReference type="EMBL" id="JASPKZ010008365">
    <property type="protein sequence ID" value="KAJ9579994.1"/>
    <property type="molecule type" value="Genomic_DNA"/>
</dbReference>
<evidence type="ECO:0000256" key="3">
    <source>
        <dbReference type="ARBA" id="ARBA00022448"/>
    </source>
</evidence>
<dbReference type="PANTHER" id="PTHR11690">
    <property type="entry name" value="AMILORIDE-SENSITIVE SODIUM CHANNEL-RELATED"/>
    <property type="match status" value="1"/>
</dbReference>
<name>A0AAD7ZFZ7_DIPPU</name>
<dbReference type="GO" id="GO:0015280">
    <property type="term" value="F:ligand-gated sodium channel activity"/>
    <property type="evidence" value="ECO:0007669"/>
    <property type="project" value="TreeGrafter"/>
</dbReference>
<evidence type="ECO:0000256" key="8">
    <source>
        <dbReference type="ARBA" id="ARBA00023065"/>
    </source>
</evidence>
<protein>
    <recommendedName>
        <fullName evidence="15">Sodium channel protein Nach</fullName>
    </recommendedName>
</protein>
<reference evidence="13" key="1">
    <citation type="journal article" date="2023" name="IScience">
        <title>Live-bearing cockroach genome reveals convergent evolutionary mechanisms linked to viviparity in insects and beyond.</title>
        <authorList>
            <person name="Fouks B."/>
            <person name="Harrison M.C."/>
            <person name="Mikhailova A.A."/>
            <person name="Marchal E."/>
            <person name="English S."/>
            <person name="Carruthers M."/>
            <person name="Jennings E.C."/>
            <person name="Chiamaka E.L."/>
            <person name="Frigard R.A."/>
            <person name="Pippel M."/>
            <person name="Attardo G.M."/>
            <person name="Benoit J.B."/>
            <person name="Bornberg-Bauer E."/>
            <person name="Tobe S.S."/>
        </authorList>
    </citation>
    <scope>NUCLEOTIDE SEQUENCE</scope>
    <source>
        <strain evidence="13">Stay&amp;Tobe</strain>
    </source>
</reference>
<keyword evidence="11 12" id="KW-0407">Ion channel</keyword>
<evidence type="ECO:0000256" key="9">
    <source>
        <dbReference type="ARBA" id="ARBA00023136"/>
    </source>
</evidence>
<evidence type="ECO:0008006" key="15">
    <source>
        <dbReference type="Google" id="ProtNLM"/>
    </source>
</evidence>
<feature type="non-terminal residue" evidence="13">
    <location>
        <position position="1"/>
    </location>
</feature>
<proteinExistence type="inferred from homology"/>
<gene>
    <name evidence="13" type="ORF">L9F63_004377</name>
</gene>
<comment type="caution">
    <text evidence="13">The sequence shown here is derived from an EMBL/GenBank/DDBJ whole genome shotgun (WGS) entry which is preliminary data.</text>
</comment>
<evidence type="ECO:0000256" key="1">
    <source>
        <dbReference type="ARBA" id="ARBA00004141"/>
    </source>
</evidence>
<dbReference type="Proteomes" id="UP001233999">
    <property type="component" value="Unassembled WGS sequence"/>
</dbReference>
<keyword evidence="3 12" id="KW-0813">Transport</keyword>
<dbReference type="PANTHER" id="PTHR11690:SF237">
    <property type="entry name" value="PICKPOCKET 16-RELATED"/>
    <property type="match status" value="1"/>
</dbReference>
<keyword evidence="10 12" id="KW-0739">Sodium transport</keyword>
<comment type="subcellular location">
    <subcellularLocation>
        <location evidence="1">Membrane</location>
        <topology evidence="1">Multi-pass membrane protein</topology>
    </subcellularLocation>
</comment>
<evidence type="ECO:0000256" key="12">
    <source>
        <dbReference type="RuleBase" id="RU000679"/>
    </source>
</evidence>
<evidence type="ECO:0000256" key="4">
    <source>
        <dbReference type="ARBA" id="ARBA00022461"/>
    </source>
</evidence>
<keyword evidence="8 12" id="KW-0406">Ion transport</keyword>
<dbReference type="InterPro" id="IPR001873">
    <property type="entry name" value="ENaC"/>
</dbReference>
<keyword evidence="6" id="KW-1133">Transmembrane helix</keyword>
<sequence length="370" mass="43429">MDIVKEYSQETTMHGVRYIMKPSSPLWERYLNLTLNTTTREILWNIMSVFSIFEHPFYDRMEPHLNKVKNLWDKFDEFNVSQFMMQVLPTCEELFYECYWLGKKFNCCEMFNLQRSEAGFCYSYNSLTSEETKECSLQDEFSDLISFKRKIKENNESIECEIRHNTASGTTTGLEVFVKHSDPEESLKLIASGVWVIIHRSIQYPEVGEKIFILEKENTSFHIEITPSVTESSADLRAVSIAQRKCLFPDETKLSVFHTYNEENCIMECRLQYVNEKCGCTPYFFTNLTPGQLKINKPPMDILGYDDLDAIDCSHCIPTCQDIRRSQDYIDNPNNYLHSSNYGIYLDIYYKETGAVKYYQDLAFDFMDLV</sequence>
<keyword evidence="9" id="KW-0472">Membrane</keyword>
<dbReference type="GO" id="GO:0005886">
    <property type="term" value="C:plasma membrane"/>
    <property type="evidence" value="ECO:0007669"/>
    <property type="project" value="TreeGrafter"/>
</dbReference>
<keyword evidence="4 12" id="KW-0894">Sodium channel</keyword>
<keyword evidence="14" id="KW-1185">Reference proteome</keyword>
<reference evidence="13" key="2">
    <citation type="submission" date="2023-05" db="EMBL/GenBank/DDBJ databases">
        <authorList>
            <person name="Fouks B."/>
        </authorList>
    </citation>
    <scope>NUCLEOTIDE SEQUENCE</scope>
    <source>
        <strain evidence="13">Stay&amp;Tobe</strain>
        <tissue evidence="13">Testes</tissue>
    </source>
</reference>